<name>A0A5C3LIK0_9AGAR</name>
<evidence type="ECO:0000256" key="1">
    <source>
        <dbReference type="ARBA" id="ARBA00001974"/>
    </source>
</evidence>
<evidence type="ECO:0000256" key="15">
    <source>
        <dbReference type="PIRSR" id="PIRSR000137-1"/>
    </source>
</evidence>
<dbReference type="InterPro" id="IPR007867">
    <property type="entry name" value="GMC_OxRtase_C"/>
</dbReference>
<dbReference type="STRING" id="68775.A0A5C3LIK0"/>
<accession>A0A5C3LIK0</accession>
<dbReference type="Gene3D" id="3.30.560.10">
    <property type="entry name" value="Glucose Oxidase, domain 3"/>
    <property type="match status" value="1"/>
</dbReference>
<dbReference type="InterPro" id="IPR036188">
    <property type="entry name" value="FAD/NAD-bd_sf"/>
</dbReference>
<evidence type="ECO:0000256" key="5">
    <source>
        <dbReference type="ARBA" id="ARBA00013177"/>
    </source>
</evidence>
<gene>
    <name evidence="19" type="ORF">BDQ12DRAFT_739223</name>
</gene>
<evidence type="ECO:0000256" key="14">
    <source>
        <dbReference type="ARBA" id="ARBA00034059"/>
    </source>
</evidence>
<keyword evidence="17" id="KW-0732">Signal</keyword>
<dbReference type="InterPro" id="IPR012132">
    <property type="entry name" value="GMC_OxRdtase"/>
</dbReference>
<keyword evidence="7" id="KW-0285">Flavoprotein</keyword>
<evidence type="ECO:0000256" key="4">
    <source>
        <dbReference type="ARBA" id="ARBA00011245"/>
    </source>
</evidence>
<dbReference type="PIRSF" id="PIRSF000137">
    <property type="entry name" value="Alcohol_oxidase"/>
    <property type="match status" value="1"/>
</dbReference>
<evidence type="ECO:0000256" key="2">
    <source>
        <dbReference type="ARBA" id="ARBA00004613"/>
    </source>
</evidence>
<comment type="function">
    <text evidence="9">Catalyzes the single-oxidation or sequential double oxidation reaction of carbohydrates primarily at carbon-2 and/or carbon-3 with the concomitant reduction of the flavin. The enzyme exhibits a broad sugar substrate specificity, oxidizing different aldopyranoses to the corresponding C-1, C-2, C-3 or C-1,2, C-2,3 and C-3,4 (di)dehydro sugars with substrate-specific regioselectivity. Accepts only a narrow range of electron acceptors such as substituted benzoquinones and complexed metal ions and reacts extremely slowly with O(2) as acceptor. May play a role in the natural recycling of plant matter by oxidizing all major monosaccharides in lignocellulose and by reducing quinone compounds or reactive radical species generated during lignin depolymerization.</text>
</comment>
<feature type="active site" description="Proton acceptor" evidence="15">
    <location>
        <position position="584"/>
    </location>
</feature>
<evidence type="ECO:0000259" key="18">
    <source>
        <dbReference type="PROSITE" id="PS00624"/>
    </source>
</evidence>
<keyword evidence="20" id="KW-1185">Reference proteome</keyword>
<dbReference type="GO" id="GO:0050660">
    <property type="term" value="F:flavin adenine dinucleotide binding"/>
    <property type="evidence" value="ECO:0007669"/>
    <property type="project" value="InterPro"/>
</dbReference>
<comment type="catalytic activity">
    <reaction evidence="11">
        <text>pyranose + acceptor = pyranos-2,3-diulose + reduced acceptor.</text>
        <dbReference type="EC" id="1.1.99.29"/>
    </reaction>
</comment>
<evidence type="ECO:0000256" key="12">
    <source>
        <dbReference type="ARBA" id="ARBA00034029"/>
    </source>
</evidence>
<evidence type="ECO:0000313" key="20">
    <source>
        <dbReference type="Proteomes" id="UP000308652"/>
    </source>
</evidence>
<feature type="binding site" evidence="16">
    <location>
        <position position="264"/>
    </location>
    <ligand>
        <name>FAD</name>
        <dbReference type="ChEBI" id="CHEBI:57692"/>
    </ligand>
</feature>
<feature type="binding site" evidence="16">
    <location>
        <position position="115"/>
    </location>
    <ligand>
        <name>FAD</name>
        <dbReference type="ChEBI" id="CHEBI:57692"/>
    </ligand>
</feature>
<dbReference type="OrthoDB" id="269227at2759"/>
<protein>
    <recommendedName>
        <fullName evidence="5">pyranose dehydrogenase (acceptor)</fullName>
        <ecNumber evidence="5">1.1.99.29</ecNumber>
    </recommendedName>
</protein>
<dbReference type="EMBL" id="ML213666">
    <property type="protein sequence ID" value="TFK32687.1"/>
    <property type="molecule type" value="Genomic_DNA"/>
</dbReference>
<dbReference type="Pfam" id="PF00732">
    <property type="entry name" value="GMC_oxred_N"/>
    <property type="match status" value="1"/>
</dbReference>
<dbReference type="SUPFAM" id="SSF54373">
    <property type="entry name" value="FAD-linked reductases, C-terminal domain"/>
    <property type="match status" value="1"/>
</dbReference>
<comment type="catalytic activity">
    <reaction evidence="14">
        <text>a pyranoside + acceptor = a pyranosid-3,4-diulose + reduced acceptor.</text>
        <dbReference type="EC" id="1.1.99.29"/>
    </reaction>
</comment>
<dbReference type="PANTHER" id="PTHR11552">
    <property type="entry name" value="GLUCOSE-METHANOL-CHOLINE GMC OXIDOREDUCTASE"/>
    <property type="match status" value="1"/>
</dbReference>
<feature type="domain" description="Glucose-methanol-choline oxidoreductase N-terminal" evidence="18">
    <location>
        <begin position="306"/>
        <end position="320"/>
    </location>
</feature>
<evidence type="ECO:0000256" key="8">
    <source>
        <dbReference type="ARBA" id="ARBA00022827"/>
    </source>
</evidence>
<dbReference type="Pfam" id="PF05199">
    <property type="entry name" value="GMC_oxred_C"/>
    <property type="match status" value="1"/>
</dbReference>
<dbReference type="SUPFAM" id="SSF51905">
    <property type="entry name" value="FAD/NAD(P)-binding domain"/>
    <property type="match status" value="1"/>
</dbReference>
<comment type="similarity">
    <text evidence="3">Belongs to the GMC oxidoreductase family.</text>
</comment>
<comment type="subcellular location">
    <subcellularLocation>
        <location evidence="2">Secreted</location>
    </subcellularLocation>
</comment>
<evidence type="ECO:0000256" key="16">
    <source>
        <dbReference type="PIRSR" id="PIRSR000137-2"/>
    </source>
</evidence>
<dbReference type="EC" id="1.1.99.29" evidence="5"/>
<feature type="signal peptide" evidence="17">
    <location>
        <begin position="1"/>
        <end position="19"/>
    </location>
</feature>
<reference evidence="19 20" key="1">
    <citation type="journal article" date="2019" name="Nat. Ecol. Evol.">
        <title>Megaphylogeny resolves global patterns of mushroom evolution.</title>
        <authorList>
            <person name="Varga T."/>
            <person name="Krizsan K."/>
            <person name="Foldi C."/>
            <person name="Dima B."/>
            <person name="Sanchez-Garcia M."/>
            <person name="Sanchez-Ramirez S."/>
            <person name="Szollosi G.J."/>
            <person name="Szarkandi J.G."/>
            <person name="Papp V."/>
            <person name="Albert L."/>
            <person name="Andreopoulos W."/>
            <person name="Angelini C."/>
            <person name="Antonin V."/>
            <person name="Barry K.W."/>
            <person name="Bougher N.L."/>
            <person name="Buchanan P."/>
            <person name="Buyck B."/>
            <person name="Bense V."/>
            <person name="Catcheside P."/>
            <person name="Chovatia M."/>
            <person name="Cooper J."/>
            <person name="Damon W."/>
            <person name="Desjardin D."/>
            <person name="Finy P."/>
            <person name="Geml J."/>
            <person name="Haridas S."/>
            <person name="Hughes K."/>
            <person name="Justo A."/>
            <person name="Karasinski D."/>
            <person name="Kautmanova I."/>
            <person name="Kiss B."/>
            <person name="Kocsube S."/>
            <person name="Kotiranta H."/>
            <person name="LaButti K.M."/>
            <person name="Lechner B.E."/>
            <person name="Liimatainen K."/>
            <person name="Lipzen A."/>
            <person name="Lukacs Z."/>
            <person name="Mihaltcheva S."/>
            <person name="Morgado L.N."/>
            <person name="Niskanen T."/>
            <person name="Noordeloos M.E."/>
            <person name="Ohm R.A."/>
            <person name="Ortiz-Santana B."/>
            <person name="Ovrebo C."/>
            <person name="Racz N."/>
            <person name="Riley R."/>
            <person name="Savchenko A."/>
            <person name="Shiryaev A."/>
            <person name="Soop K."/>
            <person name="Spirin V."/>
            <person name="Szebenyi C."/>
            <person name="Tomsovsky M."/>
            <person name="Tulloss R.E."/>
            <person name="Uehling J."/>
            <person name="Grigoriev I.V."/>
            <person name="Vagvolgyi C."/>
            <person name="Papp T."/>
            <person name="Martin F.M."/>
            <person name="Miettinen O."/>
            <person name="Hibbett D.S."/>
            <person name="Nagy L.G."/>
        </authorList>
    </citation>
    <scope>NUCLEOTIDE SEQUENCE [LARGE SCALE GENOMIC DNA]</scope>
    <source>
        <strain evidence="19 20">CBS 166.37</strain>
    </source>
</reference>
<evidence type="ECO:0000256" key="11">
    <source>
        <dbReference type="ARBA" id="ARBA00034010"/>
    </source>
</evidence>
<evidence type="ECO:0000256" key="9">
    <source>
        <dbReference type="ARBA" id="ARBA00024699"/>
    </source>
</evidence>
<feature type="binding site" evidence="16">
    <location>
        <begin position="585"/>
        <end position="586"/>
    </location>
    <ligand>
        <name>FAD</name>
        <dbReference type="ChEBI" id="CHEBI:57692"/>
    </ligand>
</feature>
<sequence length="606" mass="64832">MFRLVHTPAIFALFGTTLGALFTDPSQLKQTTYDFVVVGAGTAGNVVATRLTENPSVKVLVIEAGVSDTGFDSDLIRIPFLCGQTAINTPFDWNYTTVPQKALNNQVLPYYRGFVLGGSSSTNYLAWTRGSPDDYNRFANVTGDSSYAWDNILTYFKKSEHHATPEDGRNDTGEYIPSVHGFKGPVAFSVTGNLSNIDDRVLATTQELSDQFPFNQDTNSGNLLGIGWQQNSLGNGSRSSSSAAYLTPVLNTRANLDVLIQTRVTRLVTTGSANGVPEFKSVEVAQTSTGPRFTFKANNEIVLSAGAIGSPQILMLSGIGDPAELAKVGINSTVSLPEVGKNLQDHPIVSTQWVVPDDAPTRDIYTLGEDPAAVNAALSQWHANHTGIYANVLGNHMGFFRLPQNSSILAQFGDQSAGPGSAHYELAWVSGFMSVSQPFPTSGRYFSNINVVNSPTSRGSVVLNSSDPFTAPLIDPNFFDTDFDLQVMVEAIKAAVRFASAKVWDGYILHPYADLATALAPNATDADIVTYIRRWTGSIKHPMSTAAANGAEGKGVVGADLTVKNISGVRIVDGSVFPFIPSAHPQAGIYGVAEVASDKIKAAYHL</sequence>
<comment type="cofactor">
    <cofactor evidence="1 16">
        <name>FAD</name>
        <dbReference type="ChEBI" id="CHEBI:57692"/>
    </cofactor>
</comment>
<dbReference type="Gene3D" id="3.50.50.60">
    <property type="entry name" value="FAD/NAD(P)-binding domain"/>
    <property type="match status" value="1"/>
</dbReference>
<organism evidence="19 20">
    <name type="scientific">Crucibulum laeve</name>
    <dbReference type="NCBI Taxonomy" id="68775"/>
    <lineage>
        <taxon>Eukaryota</taxon>
        <taxon>Fungi</taxon>
        <taxon>Dikarya</taxon>
        <taxon>Basidiomycota</taxon>
        <taxon>Agaricomycotina</taxon>
        <taxon>Agaricomycetes</taxon>
        <taxon>Agaricomycetidae</taxon>
        <taxon>Agaricales</taxon>
        <taxon>Agaricineae</taxon>
        <taxon>Nidulariaceae</taxon>
        <taxon>Crucibulum</taxon>
    </lineage>
</organism>
<dbReference type="InterPro" id="IPR000172">
    <property type="entry name" value="GMC_OxRdtase_N"/>
</dbReference>
<dbReference type="AlphaFoldDB" id="A0A5C3LIK0"/>
<evidence type="ECO:0000313" key="19">
    <source>
        <dbReference type="EMBL" id="TFK32687.1"/>
    </source>
</evidence>
<evidence type="ECO:0000256" key="13">
    <source>
        <dbReference type="ARBA" id="ARBA00034050"/>
    </source>
</evidence>
<feature type="active site" description="Proton donor" evidence="15">
    <location>
        <position position="541"/>
    </location>
</feature>
<comment type="catalytic activity">
    <reaction evidence="10">
        <text>pyranose + acceptor = pyranos-2-ulose + reduced acceptor.</text>
        <dbReference type="EC" id="1.1.99.29"/>
    </reaction>
</comment>
<keyword evidence="8 16" id="KW-0274">FAD</keyword>
<dbReference type="PANTHER" id="PTHR11552:SF147">
    <property type="entry name" value="CHOLINE DEHYDROGENASE, MITOCHONDRIAL"/>
    <property type="match status" value="1"/>
</dbReference>
<comment type="subunit">
    <text evidence="4">Monomer.</text>
</comment>
<evidence type="ECO:0000256" key="6">
    <source>
        <dbReference type="ARBA" id="ARBA00022525"/>
    </source>
</evidence>
<dbReference type="GO" id="GO:0033718">
    <property type="term" value="F:pyranose dehydrogenase (acceptor) activity"/>
    <property type="evidence" value="ECO:0007669"/>
    <property type="project" value="UniProtKB-EC"/>
</dbReference>
<dbReference type="GO" id="GO:0005576">
    <property type="term" value="C:extracellular region"/>
    <property type="evidence" value="ECO:0007669"/>
    <property type="project" value="UniProtKB-SubCell"/>
</dbReference>
<keyword evidence="6" id="KW-0964">Secreted</keyword>
<evidence type="ECO:0000256" key="3">
    <source>
        <dbReference type="ARBA" id="ARBA00010790"/>
    </source>
</evidence>
<dbReference type="PROSITE" id="PS00624">
    <property type="entry name" value="GMC_OXRED_2"/>
    <property type="match status" value="1"/>
</dbReference>
<dbReference type="Proteomes" id="UP000308652">
    <property type="component" value="Unassembled WGS sequence"/>
</dbReference>
<comment type="catalytic activity">
    <reaction evidence="13">
        <text>a pyranoside + acceptor = a pyranosid-3-ulose + reduced acceptor.</text>
        <dbReference type="EC" id="1.1.99.29"/>
    </reaction>
</comment>
<feature type="binding site" evidence="16">
    <location>
        <position position="574"/>
    </location>
    <ligand>
        <name>FAD</name>
        <dbReference type="ChEBI" id="CHEBI:57692"/>
    </ligand>
</feature>
<evidence type="ECO:0000256" key="10">
    <source>
        <dbReference type="ARBA" id="ARBA00033986"/>
    </source>
</evidence>
<comment type="catalytic activity">
    <reaction evidence="12">
        <text>pyranose + acceptor = pyranos-3-ulose + reduced acceptor.</text>
        <dbReference type="EC" id="1.1.99.29"/>
    </reaction>
</comment>
<evidence type="ECO:0000256" key="7">
    <source>
        <dbReference type="ARBA" id="ARBA00022630"/>
    </source>
</evidence>
<proteinExistence type="inferred from homology"/>
<evidence type="ECO:0000256" key="17">
    <source>
        <dbReference type="SAM" id="SignalP"/>
    </source>
</evidence>
<feature type="chain" id="PRO_5022945968" description="pyranose dehydrogenase (acceptor)" evidence="17">
    <location>
        <begin position="20"/>
        <end position="606"/>
    </location>
</feature>